<sequence length="374" mass="40581">MHKNTVNVRELVNKYQTNCERISAIADTCEKEQRERTEAETKEYEALCRDNQLLQMKMQAAAAEQLRENPNTVADVNKIIRENMQNGKQTQIMLVRDLVMVADAVPGGVIPVKVQDILDPLVEGLILDKVGLPMPTGLAGDYVWPTYETVEATIAGEGVALSDTKIQMSKLTAAPQRVGIAIPVTRQAMMQTEGILEMIVKKLMPLAVAKLLNKILFSTTKVTGATTLVGPFVGLVASATNFSAEPTFKEFNTLKAKVLATGVDGDNLCWVMTKAQKAIAEATPKDAGSGIMVCENDHIAGLPVFTTNYIGEGHIGLGDWRYQPMGLFGDISFIIDPYSQARKDAVDFVLNANYATTTLRKEAFALAKVSGAGA</sequence>
<organism evidence="4">
    <name type="scientific">Bacteroides phage F2</name>
    <dbReference type="NCBI Taxonomy" id="2762303"/>
    <lineage>
        <taxon>Viruses</taxon>
        <taxon>Duplodnaviria</taxon>
        <taxon>Heunggongvirae</taxon>
        <taxon>Uroviricota</taxon>
        <taxon>Caudoviricetes</taxon>
    </lineage>
</organism>
<dbReference type="InterPro" id="IPR054612">
    <property type="entry name" value="Phage_capsid-like_C"/>
</dbReference>
<name>A0A7G9W3K3_9CAUD</name>
<gene>
    <name evidence="4" type="ORF">BacuniF2_00045</name>
</gene>
<feature type="domain" description="Phage capsid-like C-terminal" evidence="3">
    <location>
        <begin position="115"/>
        <end position="368"/>
    </location>
</feature>
<comment type="subcellular location">
    <subcellularLocation>
        <location evidence="1">Virion</location>
    </subcellularLocation>
</comment>
<keyword evidence="2" id="KW-0946">Virion</keyword>
<dbReference type="InterPro" id="IPR024455">
    <property type="entry name" value="Phage_capsid"/>
</dbReference>
<dbReference type="GO" id="GO:0044423">
    <property type="term" value="C:virion component"/>
    <property type="evidence" value="ECO:0007669"/>
    <property type="project" value="UniProtKB-KW"/>
</dbReference>
<dbReference type="EMBL" id="MT806187">
    <property type="protein sequence ID" value="QNO13216.1"/>
    <property type="molecule type" value="Genomic_DNA"/>
</dbReference>
<dbReference type="Pfam" id="PF05065">
    <property type="entry name" value="Phage_capsid"/>
    <property type="match status" value="1"/>
</dbReference>
<evidence type="ECO:0000313" key="4">
    <source>
        <dbReference type="EMBL" id="QNO13216.1"/>
    </source>
</evidence>
<evidence type="ECO:0000256" key="1">
    <source>
        <dbReference type="ARBA" id="ARBA00004328"/>
    </source>
</evidence>
<dbReference type="SUPFAM" id="SSF56563">
    <property type="entry name" value="Major capsid protein gp5"/>
    <property type="match status" value="1"/>
</dbReference>
<dbReference type="NCBIfam" id="TIGR01554">
    <property type="entry name" value="major_cap_HK97"/>
    <property type="match status" value="1"/>
</dbReference>
<proteinExistence type="predicted"/>
<evidence type="ECO:0000256" key="2">
    <source>
        <dbReference type="ARBA" id="ARBA00022844"/>
    </source>
</evidence>
<evidence type="ECO:0000259" key="3">
    <source>
        <dbReference type="Pfam" id="PF05065"/>
    </source>
</evidence>
<protein>
    <submittedName>
        <fullName evidence="4">Putative major capsid protein</fullName>
    </submittedName>
</protein>
<reference evidence="4" key="1">
    <citation type="submission" date="2020-07" db="EMBL/GenBank/DDBJ databases">
        <title>Isolation of gut associated lytic bacteriophages infecting Bacteroides uniformis.</title>
        <authorList>
            <person name="Hedzet S."/>
            <person name="Accetto T."/>
            <person name="Rupnik M."/>
        </authorList>
    </citation>
    <scope>NUCLEOTIDE SEQUENCE</scope>
</reference>
<accession>A0A7G9W3K3</accession>